<evidence type="ECO:0000256" key="2">
    <source>
        <dbReference type="ARBA" id="ARBA00022903"/>
    </source>
</evidence>
<keyword evidence="2" id="KW-0972">Capsule biogenesis/degradation</keyword>
<protein>
    <submittedName>
        <fullName evidence="5">YveK family protein</fullName>
    </submittedName>
</protein>
<keyword evidence="4" id="KW-0812">Transmembrane</keyword>
<comment type="caution">
    <text evidence="5">The sequence shown here is derived from an EMBL/GenBank/DDBJ whole genome shotgun (WGS) entry which is preliminary data.</text>
</comment>
<keyword evidence="4" id="KW-0472">Membrane</keyword>
<dbReference type="InterPro" id="IPR050445">
    <property type="entry name" value="Bact_polysacc_biosynth/exp"/>
</dbReference>
<evidence type="ECO:0000313" key="6">
    <source>
        <dbReference type="Proteomes" id="UP001596289"/>
    </source>
</evidence>
<sequence length="402" mass="43613">MLENKKINWREISDVLKRRLLIEILVAVIILVGGFFALHLGRKAPNTPAKYNATSQVLLTLPENKQQVVLDQTVNFQYVNTFADAIGTDLVARPVQKKLATQGVKISLRKLERQVNAHTNNNSSLVEINVTDAKKKRAKQIATVYANIASKQVKSIMGLGAGKVTAKPRVAQETMALQRLPVKRIVVLIAAAVVLGLASGCGVEIFDRRIRSRYFVESTLAATPFILSQQPSAVQLAAVRNAVDIAVPNAQILVAQLPVSSPEMQTAVQALAAHYAADGERVLLLDLATDAALLKQLAVADLPLDYQQGAVTTLPKAAQNTAALLTLAEFEQCMARFKTDFQRIIILANSAQIAGNQQLALHVADARLLFLQQGVTTKKAAFALQQESQALVPFNAVLYFGN</sequence>
<evidence type="ECO:0000313" key="5">
    <source>
        <dbReference type="EMBL" id="MFC6169205.1"/>
    </source>
</evidence>
<evidence type="ECO:0000256" key="3">
    <source>
        <dbReference type="ARBA" id="ARBA00023169"/>
    </source>
</evidence>
<keyword evidence="4" id="KW-1133">Transmembrane helix</keyword>
<dbReference type="EMBL" id="JBHSSL010000009">
    <property type="protein sequence ID" value="MFC6169205.1"/>
    <property type="molecule type" value="Genomic_DNA"/>
</dbReference>
<feature type="transmembrane region" description="Helical" evidence="4">
    <location>
        <begin position="20"/>
        <end position="40"/>
    </location>
</feature>
<dbReference type="Proteomes" id="UP001596289">
    <property type="component" value="Unassembled WGS sequence"/>
</dbReference>
<comment type="pathway">
    <text evidence="1">Capsule biogenesis; capsule polysaccharide biosynthesis.</text>
</comment>
<evidence type="ECO:0000256" key="1">
    <source>
        <dbReference type="ARBA" id="ARBA00005132"/>
    </source>
</evidence>
<accession>A0ABW1RDD2</accession>
<reference evidence="6" key="1">
    <citation type="journal article" date="2019" name="Int. J. Syst. Evol. Microbiol.">
        <title>The Global Catalogue of Microorganisms (GCM) 10K type strain sequencing project: providing services to taxonomists for standard genome sequencing and annotation.</title>
        <authorList>
            <consortium name="The Broad Institute Genomics Platform"/>
            <consortium name="The Broad Institute Genome Sequencing Center for Infectious Disease"/>
            <person name="Wu L."/>
            <person name="Ma J."/>
        </authorList>
    </citation>
    <scope>NUCLEOTIDE SEQUENCE [LARGE SCALE GENOMIC DNA]</scope>
    <source>
        <strain evidence="6">CCM 8904</strain>
    </source>
</reference>
<keyword evidence="6" id="KW-1185">Reference proteome</keyword>
<name>A0ABW1RDD2_9LACO</name>
<feature type="transmembrane region" description="Helical" evidence="4">
    <location>
        <begin position="185"/>
        <end position="206"/>
    </location>
</feature>
<evidence type="ECO:0000256" key="4">
    <source>
        <dbReference type="SAM" id="Phobius"/>
    </source>
</evidence>
<gene>
    <name evidence="5" type="ORF">ACFQGP_01200</name>
</gene>
<dbReference type="PANTHER" id="PTHR32309:SF13">
    <property type="entry name" value="FERRIC ENTEROBACTIN TRANSPORT PROTEIN FEPE"/>
    <property type="match status" value="1"/>
</dbReference>
<dbReference type="PANTHER" id="PTHR32309">
    <property type="entry name" value="TYROSINE-PROTEIN KINASE"/>
    <property type="match status" value="1"/>
</dbReference>
<keyword evidence="3" id="KW-0270">Exopolysaccharide synthesis</keyword>
<organism evidence="5 6">
    <name type="scientific">Loigolactobacillus jiayinensis</name>
    <dbReference type="NCBI Taxonomy" id="2486016"/>
    <lineage>
        <taxon>Bacteria</taxon>
        <taxon>Bacillati</taxon>
        <taxon>Bacillota</taxon>
        <taxon>Bacilli</taxon>
        <taxon>Lactobacillales</taxon>
        <taxon>Lactobacillaceae</taxon>
        <taxon>Loigolactobacillus</taxon>
    </lineage>
</organism>
<dbReference type="RefSeq" id="WP_125552585.1">
    <property type="nucleotide sequence ID" value="NZ_JBHSSL010000009.1"/>
</dbReference>
<proteinExistence type="predicted"/>